<evidence type="ECO:0000256" key="7">
    <source>
        <dbReference type="SAM" id="MobiDB-lite"/>
    </source>
</evidence>
<evidence type="ECO:0000259" key="9">
    <source>
        <dbReference type="Pfam" id="PF01435"/>
    </source>
</evidence>
<name>A0ABD3CW44_9LAMI</name>
<dbReference type="InterPro" id="IPR001915">
    <property type="entry name" value="Peptidase_M48"/>
</dbReference>
<organism evidence="10 11">
    <name type="scientific">Castilleja foliolosa</name>
    <dbReference type="NCBI Taxonomy" id="1961234"/>
    <lineage>
        <taxon>Eukaryota</taxon>
        <taxon>Viridiplantae</taxon>
        <taxon>Streptophyta</taxon>
        <taxon>Embryophyta</taxon>
        <taxon>Tracheophyta</taxon>
        <taxon>Spermatophyta</taxon>
        <taxon>Magnoliopsida</taxon>
        <taxon>eudicotyledons</taxon>
        <taxon>Gunneridae</taxon>
        <taxon>Pentapetalae</taxon>
        <taxon>asterids</taxon>
        <taxon>lamiids</taxon>
        <taxon>Lamiales</taxon>
        <taxon>Orobanchaceae</taxon>
        <taxon>Pedicularideae</taxon>
        <taxon>Castillejinae</taxon>
        <taxon>Castilleja</taxon>
    </lineage>
</organism>
<dbReference type="EMBL" id="JAVIJP010000029">
    <property type="protein sequence ID" value="KAL3633897.1"/>
    <property type="molecule type" value="Genomic_DNA"/>
</dbReference>
<keyword evidence="8" id="KW-0472">Membrane</keyword>
<keyword evidence="4 6" id="KW-0862">Zinc</keyword>
<dbReference type="GO" id="GO:0046872">
    <property type="term" value="F:metal ion binding"/>
    <property type="evidence" value="ECO:0007669"/>
    <property type="project" value="UniProtKB-KW"/>
</dbReference>
<keyword evidence="3 6" id="KW-0378">Hydrolase</keyword>
<dbReference type="Gene3D" id="3.30.2010.10">
    <property type="entry name" value="Metalloproteases ('zincins'), catalytic domain"/>
    <property type="match status" value="1"/>
</dbReference>
<dbReference type="PANTHER" id="PTHR22726">
    <property type="entry name" value="METALLOENDOPEPTIDASE OMA1"/>
    <property type="match status" value="1"/>
</dbReference>
<keyword evidence="2" id="KW-0479">Metal-binding</keyword>
<comment type="caution">
    <text evidence="10">The sequence shown here is derived from an EMBL/GenBank/DDBJ whole genome shotgun (WGS) entry which is preliminary data.</text>
</comment>
<evidence type="ECO:0000256" key="4">
    <source>
        <dbReference type="ARBA" id="ARBA00022833"/>
    </source>
</evidence>
<reference evidence="11" key="1">
    <citation type="journal article" date="2024" name="IScience">
        <title>Strigolactones Initiate the Formation of Haustorium-like Structures in Castilleja.</title>
        <authorList>
            <person name="Buerger M."/>
            <person name="Peterson D."/>
            <person name="Chory J."/>
        </authorList>
    </citation>
    <scope>NUCLEOTIDE SEQUENCE [LARGE SCALE GENOMIC DNA]</scope>
</reference>
<dbReference type="Proteomes" id="UP001632038">
    <property type="component" value="Unassembled WGS sequence"/>
</dbReference>
<dbReference type="CDD" id="cd07331">
    <property type="entry name" value="M48C_Oma1_like"/>
    <property type="match status" value="1"/>
</dbReference>
<keyword evidence="8" id="KW-0812">Transmembrane</keyword>
<keyword evidence="5 6" id="KW-0482">Metalloprotease</keyword>
<evidence type="ECO:0000256" key="1">
    <source>
        <dbReference type="ARBA" id="ARBA00022670"/>
    </source>
</evidence>
<dbReference type="GO" id="GO:0008237">
    <property type="term" value="F:metallopeptidase activity"/>
    <property type="evidence" value="ECO:0007669"/>
    <property type="project" value="UniProtKB-KW"/>
</dbReference>
<protein>
    <recommendedName>
        <fullName evidence="9">Peptidase M48 domain-containing protein</fullName>
    </recommendedName>
</protein>
<feature type="transmembrane region" description="Helical" evidence="8">
    <location>
        <begin position="14"/>
        <end position="38"/>
    </location>
</feature>
<evidence type="ECO:0000313" key="10">
    <source>
        <dbReference type="EMBL" id="KAL3633897.1"/>
    </source>
</evidence>
<proteinExistence type="inferred from homology"/>
<evidence type="ECO:0000256" key="6">
    <source>
        <dbReference type="RuleBase" id="RU003983"/>
    </source>
</evidence>
<dbReference type="GO" id="GO:0006508">
    <property type="term" value="P:proteolysis"/>
    <property type="evidence" value="ECO:0007669"/>
    <property type="project" value="UniProtKB-KW"/>
</dbReference>
<keyword evidence="11" id="KW-1185">Reference proteome</keyword>
<dbReference type="PANTHER" id="PTHR22726:SF1">
    <property type="entry name" value="METALLOENDOPEPTIDASE OMA1, MITOCHONDRIAL"/>
    <property type="match status" value="1"/>
</dbReference>
<gene>
    <name evidence="10" type="ORF">CASFOL_022659</name>
</gene>
<sequence length="353" mass="39197">MALKEKRDDLISPVLIKFGVALAFSLGGIVCTFLRIGFSKSKPSLPSPAKSIEADSKNESGASALQQKATEVGARVDALQAAGTKKSGRAYEKADLNEYPGPDAWDENYIAILVAANTGNMELRDLRNEADDDEAFLDKWHKEDKVLDDQWVLQSRKKGREKGVKSQTSHLEGLKWEVIVVDEPDINAFCLPGGKIVVFTALLEHFLTDPEVATIIGHEVGHAVARHSAEQTSKDLWLTILQLIHNHFFSPDIVNTMSNLFLSSHFIGVMEMEADYIGLLLLAAAGFDRRVAPQVYEKLGEVSGQSALQDYLATHPSGEKRAQVLSQAKVMWKRHFPFIEKHSLDKVLRVFYN</sequence>
<evidence type="ECO:0000256" key="3">
    <source>
        <dbReference type="ARBA" id="ARBA00022801"/>
    </source>
</evidence>
<dbReference type="Pfam" id="PF01435">
    <property type="entry name" value="Peptidase_M48"/>
    <property type="match status" value="1"/>
</dbReference>
<evidence type="ECO:0000256" key="2">
    <source>
        <dbReference type="ARBA" id="ARBA00022723"/>
    </source>
</evidence>
<evidence type="ECO:0000256" key="8">
    <source>
        <dbReference type="SAM" id="Phobius"/>
    </source>
</evidence>
<evidence type="ECO:0000313" key="11">
    <source>
        <dbReference type="Proteomes" id="UP001632038"/>
    </source>
</evidence>
<feature type="region of interest" description="Disordered" evidence="7">
    <location>
        <begin position="42"/>
        <end position="67"/>
    </location>
</feature>
<dbReference type="AlphaFoldDB" id="A0ABD3CW44"/>
<comment type="cofactor">
    <cofactor evidence="6">
        <name>Zn(2+)</name>
        <dbReference type="ChEBI" id="CHEBI:29105"/>
    </cofactor>
    <text evidence="6">Binds 1 zinc ion per subunit.</text>
</comment>
<accession>A0ABD3CW44</accession>
<feature type="compositionally biased region" description="Low complexity" evidence="7">
    <location>
        <begin position="42"/>
        <end position="51"/>
    </location>
</feature>
<feature type="domain" description="Peptidase M48" evidence="9">
    <location>
        <begin position="168"/>
        <end position="327"/>
    </location>
</feature>
<evidence type="ECO:0000256" key="5">
    <source>
        <dbReference type="ARBA" id="ARBA00023049"/>
    </source>
</evidence>
<dbReference type="InterPro" id="IPR051156">
    <property type="entry name" value="Mito/Outer_Membr_Metalloprot"/>
</dbReference>
<keyword evidence="1 6" id="KW-0645">Protease</keyword>
<comment type="similarity">
    <text evidence="6">Belongs to the peptidase M48 family.</text>
</comment>
<keyword evidence="8" id="KW-1133">Transmembrane helix</keyword>